<dbReference type="AlphaFoldDB" id="A0A1F5EAU8"/>
<protein>
    <submittedName>
        <fullName evidence="2">Ribosome-binding factor A</fullName>
    </submittedName>
</protein>
<name>A0A1F5EAU8_9BACT</name>
<dbReference type="SUPFAM" id="SSF89919">
    <property type="entry name" value="Ribosome-binding factor A, RbfA"/>
    <property type="match status" value="1"/>
</dbReference>
<dbReference type="STRING" id="1797472.A2215_01440"/>
<dbReference type="Pfam" id="PF02033">
    <property type="entry name" value="RBFA"/>
    <property type="match status" value="1"/>
</dbReference>
<organism evidence="2 3">
    <name type="scientific">Candidatus Berkelbacteria bacterium RIFOXYA2_FULL_43_10</name>
    <dbReference type="NCBI Taxonomy" id="1797472"/>
    <lineage>
        <taxon>Bacteria</taxon>
        <taxon>Candidatus Berkelbacteria</taxon>
    </lineage>
</organism>
<accession>A0A1F5EAU8</accession>
<keyword evidence="1" id="KW-0690">Ribosome biogenesis</keyword>
<dbReference type="InterPro" id="IPR023799">
    <property type="entry name" value="RbfA_dom_sf"/>
</dbReference>
<gene>
    <name evidence="2" type="ORF">A2215_01440</name>
</gene>
<evidence type="ECO:0000313" key="2">
    <source>
        <dbReference type="EMBL" id="OGD64364.1"/>
    </source>
</evidence>
<evidence type="ECO:0000256" key="1">
    <source>
        <dbReference type="ARBA" id="ARBA00022517"/>
    </source>
</evidence>
<dbReference type="Gene3D" id="3.30.300.20">
    <property type="match status" value="1"/>
</dbReference>
<proteinExistence type="predicted"/>
<dbReference type="GO" id="GO:0006364">
    <property type="term" value="P:rRNA processing"/>
    <property type="evidence" value="ECO:0007669"/>
    <property type="project" value="InterPro"/>
</dbReference>
<reference evidence="2 3" key="1">
    <citation type="journal article" date="2016" name="Nat. Commun.">
        <title>Thousands of microbial genomes shed light on interconnected biogeochemical processes in an aquifer system.</title>
        <authorList>
            <person name="Anantharaman K."/>
            <person name="Brown C.T."/>
            <person name="Hug L.A."/>
            <person name="Sharon I."/>
            <person name="Castelle C.J."/>
            <person name="Probst A.J."/>
            <person name="Thomas B.C."/>
            <person name="Singh A."/>
            <person name="Wilkins M.J."/>
            <person name="Karaoz U."/>
            <person name="Brodie E.L."/>
            <person name="Williams K.H."/>
            <person name="Hubbard S.S."/>
            <person name="Banfield J.F."/>
        </authorList>
    </citation>
    <scope>NUCLEOTIDE SEQUENCE [LARGE SCALE GENOMIC DNA]</scope>
</reference>
<dbReference type="InterPro" id="IPR015946">
    <property type="entry name" value="KH_dom-like_a/b"/>
</dbReference>
<dbReference type="InterPro" id="IPR000238">
    <property type="entry name" value="RbfA"/>
</dbReference>
<dbReference type="NCBIfam" id="TIGR00082">
    <property type="entry name" value="rbfA"/>
    <property type="match status" value="1"/>
</dbReference>
<dbReference type="Proteomes" id="UP000178583">
    <property type="component" value="Unassembled WGS sequence"/>
</dbReference>
<sequence length="124" mass="14319">MVKTIKIDKSFKLIRINETIKRNLSQILVNHSRDNIVSIVRVETSSDLSQSKIYISALNYPDKILKHLNKLSSNIWRELADKIKIRRLPKLIFIVDNAINEIIITGLPEELIENKSDVGKSRIK</sequence>
<comment type="caution">
    <text evidence="2">The sequence shown here is derived from an EMBL/GenBank/DDBJ whole genome shotgun (WGS) entry which is preliminary data.</text>
</comment>
<evidence type="ECO:0000313" key="3">
    <source>
        <dbReference type="Proteomes" id="UP000178583"/>
    </source>
</evidence>
<dbReference type="EMBL" id="MEZY01000020">
    <property type="protein sequence ID" value="OGD64364.1"/>
    <property type="molecule type" value="Genomic_DNA"/>
</dbReference>